<organism evidence="1 2">
    <name type="scientific">Dyadobacter fermentans (strain ATCC 700827 / DSM 18053 / CIP 107007 / KCTC 52180 / NS114)</name>
    <dbReference type="NCBI Taxonomy" id="471854"/>
    <lineage>
        <taxon>Bacteria</taxon>
        <taxon>Pseudomonadati</taxon>
        <taxon>Bacteroidota</taxon>
        <taxon>Cytophagia</taxon>
        <taxon>Cytophagales</taxon>
        <taxon>Spirosomataceae</taxon>
        <taxon>Dyadobacter</taxon>
    </lineage>
</organism>
<sequence length="70" mass="7663">MPSITNREDDGRLEPGVVLVVSGAESENDAVLAIENYLRVNQKEHLELALPEKCEDGSFQVRLEEPAANG</sequence>
<dbReference type="AlphaFoldDB" id="C6VXF1"/>
<name>C6VXF1_DYAFD</name>
<dbReference type="Proteomes" id="UP000002011">
    <property type="component" value="Chromosome"/>
</dbReference>
<proteinExistence type="predicted"/>
<evidence type="ECO:0000313" key="2">
    <source>
        <dbReference type="Proteomes" id="UP000002011"/>
    </source>
</evidence>
<reference evidence="1 2" key="1">
    <citation type="journal article" date="2009" name="Stand. Genomic Sci.">
        <title>Complete genome sequence of Dyadobacter fermentans type strain (NS114).</title>
        <authorList>
            <person name="Lang E."/>
            <person name="Lapidus A."/>
            <person name="Chertkov O."/>
            <person name="Brettin T."/>
            <person name="Detter J.C."/>
            <person name="Han C."/>
            <person name="Copeland A."/>
            <person name="Glavina Del Rio T."/>
            <person name="Nolan M."/>
            <person name="Chen F."/>
            <person name="Lucas S."/>
            <person name="Tice H."/>
            <person name="Cheng J.F."/>
            <person name="Land M."/>
            <person name="Hauser L."/>
            <person name="Chang Y.J."/>
            <person name="Jeffries C.D."/>
            <person name="Kopitz M."/>
            <person name="Bruce D."/>
            <person name="Goodwin L."/>
            <person name="Pitluck S."/>
            <person name="Ovchinnikova G."/>
            <person name="Pati A."/>
            <person name="Ivanova N."/>
            <person name="Mavrommatis K."/>
            <person name="Chen A."/>
            <person name="Palaniappan K."/>
            <person name="Chain P."/>
            <person name="Bristow J."/>
            <person name="Eisen J.A."/>
            <person name="Markowitz V."/>
            <person name="Hugenholtz P."/>
            <person name="Goker M."/>
            <person name="Rohde M."/>
            <person name="Kyrpides N.C."/>
            <person name="Klenk H.P."/>
        </authorList>
    </citation>
    <scope>NUCLEOTIDE SEQUENCE [LARGE SCALE GENOMIC DNA]</scope>
    <source>
        <strain evidence="2">ATCC 700827 / DSM 18053 / CIP 107007 / KCTC 52180 / NS114</strain>
    </source>
</reference>
<evidence type="ECO:0000313" key="1">
    <source>
        <dbReference type="EMBL" id="ACT93294.1"/>
    </source>
</evidence>
<dbReference type="RefSeq" id="WP_015811546.1">
    <property type="nucleotide sequence ID" value="NC_013037.1"/>
</dbReference>
<keyword evidence="2" id="KW-1185">Reference proteome</keyword>
<dbReference type="EMBL" id="CP001619">
    <property type="protein sequence ID" value="ACT93294.1"/>
    <property type="molecule type" value="Genomic_DNA"/>
</dbReference>
<dbReference type="STRING" id="471854.Dfer_2071"/>
<dbReference type="KEGG" id="dfe:Dfer_2071"/>
<accession>C6VXF1</accession>
<dbReference type="HOGENOM" id="CLU_2751338_0_0_10"/>
<gene>
    <name evidence="1" type="ordered locus">Dfer_2071</name>
</gene>
<protein>
    <submittedName>
        <fullName evidence="1">Uncharacterized protein</fullName>
    </submittedName>
</protein>